<feature type="transmembrane region" description="Helical" evidence="1">
    <location>
        <begin position="112"/>
        <end position="131"/>
    </location>
</feature>
<proteinExistence type="predicted"/>
<dbReference type="CTD" id="36381981"/>
<gene>
    <name evidence="2 4 5" type="ORF">SRAE_2000425800</name>
</gene>
<name>A0A090LPY1_STRRB</name>
<organism evidence="2">
    <name type="scientific">Strongyloides ratti</name>
    <name type="common">Parasitic roundworm</name>
    <dbReference type="NCBI Taxonomy" id="34506"/>
    <lineage>
        <taxon>Eukaryota</taxon>
        <taxon>Metazoa</taxon>
        <taxon>Ecdysozoa</taxon>
        <taxon>Nematoda</taxon>
        <taxon>Chromadorea</taxon>
        <taxon>Rhabditida</taxon>
        <taxon>Tylenchina</taxon>
        <taxon>Panagrolaimomorpha</taxon>
        <taxon>Strongyloidoidea</taxon>
        <taxon>Strongyloididae</taxon>
        <taxon>Strongyloides</taxon>
    </lineage>
</organism>
<evidence type="ECO:0000313" key="5">
    <source>
        <dbReference type="WormBase" id="SRAE_2000425800"/>
    </source>
</evidence>
<dbReference type="Proteomes" id="UP000035682">
    <property type="component" value="Unplaced"/>
</dbReference>
<feature type="transmembrane region" description="Helical" evidence="1">
    <location>
        <begin position="36"/>
        <end position="58"/>
    </location>
</feature>
<dbReference type="Pfam" id="PF10323">
    <property type="entry name" value="7TM_GPCR_Srv"/>
    <property type="match status" value="1"/>
</dbReference>
<evidence type="ECO:0000313" key="3">
    <source>
        <dbReference type="Proteomes" id="UP000035682"/>
    </source>
</evidence>
<keyword evidence="1" id="KW-0812">Transmembrane</keyword>
<reference evidence="2 3" key="1">
    <citation type="submission" date="2014-09" db="EMBL/GenBank/DDBJ databases">
        <authorList>
            <person name="Martin A.A."/>
        </authorList>
    </citation>
    <scope>NUCLEOTIDE SEQUENCE</scope>
    <source>
        <strain evidence="3">ED321</strain>
        <strain evidence="2">ED321 Heterogonic</strain>
    </source>
</reference>
<keyword evidence="1" id="KW-1133">Transmembrane helix</keyword>
<dbReference type="GeneID" id="36381981"/>
<keyword evidence="3" id="KW-1185">Reference proteome</keyword>
<evidence type="ECO:0000313" key="4">
    <source>
        <dbReference type="WBParaSite" id="SRAE_2000425800.1"/>
    </source>
</evidence>
<keyword evidence="1" id="KW-0472">Membrane</keyword>
<reference evidence="4" key="2">
    <citation type="submission" date="2020-12" db="UniProtKB">
        <authorList>
            <consortium name="WormBaseParasite"/>
        </authorList>
    </citation>
    <scope>IDENTIFICATION</scope>
</reference>
<dbReference type="WBParaSite" id="SRAE_2000425800.1">
    <property type="protein sequence ID" value="SRAE_2000425800.1"/>
    <property type="gene ID" value="WBGene00264488"/>
</dbReference>
<dbReference type="WormBase" id="SRAE_2000425800">
    <property type="protein sequence ID" value="SRP00059"/>
    <property type="gene ID" value="WBGene00264488"/>
</dbReference>
<dbReference type="InterPro" id="IPR019426">
    <property type="entry name" value="7TM_GPCR_serpentine_rcpt_Srv"/>
</dbReference>
<dbReference type="AlphaFoldDB" id="A0A090LPY1"/>
<evidence type="ECO:0000256" key="1">
    <source>
        <dbReference type="SAM" id="Phobius"/>
    </source>
</evidence>
<dbReference type="EMBL" id="LN609529">
    <property type="protein sequence ID" value="CEF69611.1"/>
    <property type="molecule type" value="Genomic_DNA"/>
</dbReference>
<keyword evidence="2" id="KW-0675">Receptor</keyword>
<feature type="transmembrane region" description="Helical" evidence="1">
    <location>
        <begin position="138"/>
        <end position="157"/>
    </location>
</feature>
<feature type="transmembrane region" description="Helical" evidence="1">
    <location>
        <begin position="70"/>
        <end position="92"/>
    </location>
</feature>
<accession>A0A090LPY1</accession>
<dbReference type="RefSeq" id="XP_024508810.1">
    <property type="nucleotide sequence ID" value="XM_024643106.1"/>
</dbReference>
<protein>
    <submittedName>
        <fullName evidence="2 4">7TM GPCR, serpentine receptor class v (Srv) family-containing protein</fullName>
    </submittedName>
</protein>
<evidence type="ECO:0000313" key="2">
    <source>
        <dbReference type="EMBL" id="CEF69611.1"/>
    </source>
</evidence>
<sequence>MSETTQIITSSNSPLLIFKIGKYLPFIFLNITYVELGIHIVISFISYFVYILIIYTIFKLQKFDSLYKSIFYNVTIILGIVEILGHFFQFLLFYEVRISPLVDYFVIHSPPAWQFTVIINGVGFGLISQASYSFYLSLIRFVAVFFPLSAKMVNFYLSH</sequence>